<name>A0A953HYB1_9BACT</name>
<protein>
    <submittedName>
        <fullName evidence="9">M42 family metallopeptidase</fullName>
    </submittedName>
</protein>
<dbReference type="InterPro" id="IPR051464">
    <property type="entry name" value="Peptidase_M42_aminopept"/>
</dbReference>
<organism evidence="9 10">
    <name type="scientific">Membranihabitans marinus</name>
    <dbReference type="NCBI Taxonomy" id="1227546"/>
    <lineage>
        <taxon>Bacteria</taxon>
        <taxon>Pseudomonadati</taxon>
        <taxon>Bacteroidota</taxon>
        <taxon>Saprospiria</taxon>
        <taxon>Saprospirales</taxon>
        <taxon>Saprospiraceae</taxon>
        <taxon>Membranihabitans</taxon>
    </lineage>
</organism>
<evidence type="ECO:0000256" key="8">
    <source>
        <dbReference type="PIRSR" id="PIRSR001123-2"/>
    </source>
</evidence>
<dbReference type="SUPFAM" id="SSF101821">
    <property type="entry name" value="Aminopeptidase/glucanase lid domain"/>
    <property type="match status" value="1"/>
</dbReference>
<comment type="caution">
    <text evidence="9">The sequence shown here is derived from an EMBL/GenBank/DDBJ whole genome shotgun (WGS) entry which is preliminary data.</text>
</comment>
<dbReference type="PANTHER" id="PTHR32481:SF0">
    <property type="entry name" value="AMINOPEPTIDASE YPDE-RELATED"/>
    <property type="match status" value="1"/>
</dbReference>
<accession>A0A953HYB1</accession>
<sequence length="360" mass="40327">MNNSIWDKESTDFLHKYINNASPTGREVAGQKLWLEYLKPYIDEYEVDHYGSVFVVINPGQEKRIVIEAHADEISWFVNYISKDGFLHVIRNGGSDNEVAPGKKVIIHTPEGPVKGVFGWPAIHTRKGKSTTKPDIDKLFIDVGAENKKEVEDMGVHVGCIVTYPDELDLHNDKFYVGRALDNRMGGFCIAQVAKLIKENKIELPYSLYVVNAVQEEIGLRGAQMIAQRIKPHAAIITDVTHDTSTPHMNTKKQGDVKCGKGPALTYGPAVHYTLLEMIINAAREEEIPIQREAASRSTGTDTDAFAYSNEGVPSALISLPLRYMHTTVESAHKEDIENVIKLIYHTLQDIDGTETFKYF</sequence>
<keyword evidence="3" id="KW-0645">Protease</keyword>
<feature type="binding site" evidence="8">
    <location>
        <position position="182"/>
    </location>
    <ligand>
        <name>Zn(2+)</name>
        <dbReference type="ChEBI" id="CHEBI:29105"/>
        <label>1</label>
    </ligand>
</feature>
<dbReference type="Gene3D" id="2.40.30.40">
    <property type="entry name" value="Peptidase M42, domain 2"/>
    <property type="match status" value="1"/>
</dbReference>
<evidence type="ECO:0000313" key="10">
    <source>
        <dbReference type="Proteomes" id="UP000753961"/>
    </source>
</evidence>
<dbReference type="CDD" id="cd05656">
    <property type="entry name" value="M42_Frv"/>
    <property type="match status" value="1"/>
</dbReference>
<comment type="similarity">
    <text evidence="1 6">Belongs to the peptidase M42 family.</text>
</comment>
<dbReference type="GO" id="GO:0006508">
    <property type="term" value="P:proteolysis"/>
    <property type="evidence" value="ECO:0007669"/>
    <property type="project" value="UniProtKB-KW"/>
</dbReference>
<dbReference type="SUPFAM" id="SSF53187">
    <property type="entry name" value="Zn-dependent exopeptidases"/>
    <property type="match status" value="1"/>
</dbReference>
<feature type="binding site" evidence="8">
    <location>
        <position position="217"/>
    </location>
    <ligand>
        <name>Zn(2+)</name>
        <dbReference type="ChEBI" id="CHEBI:29105"/>
        <label>2</label>
    </ligand>
</feature>
<feature type="binding site" evidence="8">
    <location>
        <position position="239"/>
    </location>
    <ligand>
        <name>Zn(2+)</name>
        <dbReference type="ChEBI" id="CHEBI:29105"/>
        <label>1</label>
    </ligand>
</feature>
<evidence type="ECO:0000256" key="4">
    <source>
        <dbReference type="ARBA" id="ARBA00022723"/>
    </source>
</evidence>
<dbReference type="GO" id="GO:0004177">
    <property type="term" value="F:aminopeptidase activity"/>
    <property type="evidence" value="ECO:0007669"/>
    <property type="project" value="UniProtKB-UniRule"/>
</dbReference>
<dbReference type="PANTHER" id="PTHR32481">
    <property type="entry name" value="AMINOPEPTIDASE"/>
    <property type="match status" value="1"/>
</dbReference>
<feature type="binding site" evidence="8">
    <location>
        <position position="182"/>
    </location>
    <ligand>
        <name>Zn(2+)</name>
        <dbReference type="ChEBI" id="CHEBI:29105"/>
        <label>2</label>
    </ligand>
</feature>
<comment type="cofactor">
    <cofactor evidence="8">
        <name>a divalent metal cation</name>
        <dbReference type="ChEBI" id="CHEBI:60240"/>
    </cofactor>
    <text evidence="8">Binds 2 divalent metal cations per subunit.</text>
</comment>
<dbReference type="AlphaFoldDB" id="A0A953HYB1"/>
<dbReference type="EMBL" id="JAHVHU010000021">
    <property type="protein sequence ID" value="MBY5960018.1"/>
    <property type="molecule type" value="Genomic_DNA"/>
</dbReference>
<evidence type="ECO:0000256" key="7">
    <source>
        <dbReference type="PIRSR" id="PIRSR001123-1"/>
    </source>
</evidence>
<evidence type="ECO:0000256" key="6">
    <source>
        <dbReference type="PIRNR" id="PIRNR001123"/>
    </source>
</evidence>
<dbReference type="Proteomes" id="UP000753961">
    <property type="component" value="Unassembled WGS sequence"/>
</dbReference>
<dbReference type="Gene3D" id="3.40.630.10">
    <property type="entry name" value="Zn peptidases"/>
    <property type="match status" value="1"/>
</dbReference>
<dbReference type="InterPro" id="IPR023367">
    <property type="entry name" value="Peptidase_M42_dom2"/>
</dbReference>
<dbReference type="PIRSF" id="PIRSF001123">
    <property type="entry name" value="PepA_GA"/>
    <property type="match status" value="1"/>
</dbReference>
<dbReference type="GO" id="GO:0046872">
    <property type="term" value="F:metal ion binding"/>
    <property type="evidence" value="ECO:0007669"/>
    <property type="project" value="UniProtKB-UniRule"/>
</dbReference>
<feature type="binding site" evidence="8">
    <location>
        <position position="70"/>
    </location>
    <ligand>
        <name>Zn(2+)</name>
        <dbReference type="ChEBI" id="CHEBI:29105"/>
        <label>1</label>
    </ligand>
</feature>
<evidence type="ECO:0000313" key="9">
    <source>
        <dbReference type="EMBL" id="MBY5960018.1"/>
    </source>
</evidence>
<proteinExistence type="inferred from homology"/>
<keyword evidence="2" id="KW-0031">Aminopeptidase</keyword>
<evidence type="ECO:0000256" key="5">
    <source>
        <dbReference type="ARBA" id="ARBA00022801"/>
    </source>
</evidence>
<evidence type="ECO:0000256" key="3">
    <source>
        <dbReference type="ARBA" id="ARBA00022670"/>
    </source>
</evidence>
<feature type="active site" description="Proton acceptor" evidence="7">
    <location>
        <position position="216"/>
    </location>
</feature>
<dbReference type="RefSeq" id="WP_222581559.1">
    <property type="nucleotide sequence ID" value="NZ_JAHVHU010000021.1"/>
</dbReference>
<evidence type="ECO:0000256" key="2">
    <source>
        <dbReference type="ARBA" id="ARBA00022438"/>
    </source>
</evidence>
<dbReference type="Pfam" id="PF05343">
    <property type="entry name" value="Peptidase_M42"/>
    <property type="match status" value="1"/>
</dbReference>
<feature type="binding site" evidence="8">
    <location>
        <position position="326"/>
    </location>
    <ligand>
        <name>Zn(2+)</name>
        <dbReference type="ChEBI" id="CHEBI:29105"/>
        <label>2</label>
    </ligand>
</feature>
<reference evidence="9" key="1">
    <citation type="submission" date="2021-06" db="EMBL/GenBank/DDBJ databases">
        <title>44 bacteria genomes isolated from Dapeng, Shenzhen.</title>
        <authorList>
            <person name="Zheng W."/>
            <person name="Yu S."/>
            <person name="Huang Y."/>
        </authorList>
    </citation>
    <scope>NUCLEOTIDE SEQUENCE</scope>
    <source>
        <strain evidence="9">DP5N28-2</strain>
    </source>
</reference>
<dbReference type="InterPro" id="IPR008007">
    <property type="entry name" value="Peptidase_M42"/>
</dbReference>
<gene>
    <name evidence="9" type="ORF">KUV50_17840</name>
</gene>
<keyword evidence="5" id="KW-0378">Hydrolase</keyword>
<keyword evidence="10" id="KW-1185">Reference proteome</keyword>
<keyword evidence="4 8" id="KW-0479">Metal-binding</keyword>
<evidence type="ECO:0000256" key="1">
    <source>
        <dbReference type="ARBA" id="ARBA00006272"/>
    </source>
</evidence>